<proteinExistence type="predicted"/>
<keyword evidence="3" id="KW-0639">Primosome</keyword>
<reference evidence="9" key="1">
    <citation type="submission" date="2014-09" db="EMBL/GenBank/DDBJ databases">
        <authorList>
            <person name="Probst J Alexander"/>
        </authorList>
    </citation>
    <scope>NUCLEOTIDE SEQUENCE</scope>
</reference>
<evidence type="ECO:0000256" key="4">
    <source>
        <dbReference type="ARBA" id="ARBA00022705"/>
    </source>
</evidence>
<dbReference type="GO" id="GO:0003899">
    <property type="term" value="F:DNA-directed RNA polymerase activity"/>
    <property type="evidence" value="ECO:0007669"/>
    <property type="project" value="InterPro"/>
</dbReference>
<keyword evidence="6" id="KW-0408">Iron</keyword>
<keyword evidence="5" id="KW-0479">Metal-binding</keyword>
<evidence type="ECO:0000256" key="3">
    <source>
        <dbReference type="ARBA" id="ARBA00022515"/>
    </source>
</evidence>
<evidence type="ECO:0000256" key="1">
    <source>
        <dbReference type="ARBA" id="ARBA00001966"/>
    </source>
</evidence>
<dbReference type="AlphaFoldDB" id="A0A098E8Q4"/>
<dbReference type="CDD" id="cd06560">
    <property type="entry name" value="PriL"/>
    <property type="match status" value="1"/>
</dbReference>
<dbReference type="GO" id="GO:0046872">
    <property type="term" value="F:metal ion binding"/>
    <property type="evidence" value="ECO:0007669"/>
    <property type="project" value="UniProtKB-KW"/>
</dbReference>
<sequence>MQKFPNMQKDIRFLSKYPFLKEGREYIERKNLNLETIAESPFYGSAIKVAAERILKVFGKTEYSPMSNLGDARYEIDLISFPLVKIFLNLAEISENLRRRYAESEGESFEKSVKKEKETAKTEILKEILNFSFQKDKYSLYFADYLSYIKNLTGEKYEKFHLINRRVNNGFVEVNEDELITIARNIVERKYTETLNLSNINLPGAIVEKAKSVKEELQKIEGEISPKIKFNIGVTNSEMPPSIAHIIQKIEGNEKVNHNERFVLATFLTNKGMPIEEIKKIFARSSNYDEKKTSYYMDYLAKRKYTCPSYSTMKSLGIWISSEEEKFKNPLAYRKKEKQIQI</sequence>
<dbReference type="GO" id="GO:1990077">
    <property type="term" value="C:primosome complex"/>
    <property type="evidence" value="ECO:0007669"/>
    <property type="project" value="UniProtKB-KW"/>
</dbReference>
<evidence type="ECO:0000256" key="2">
    <source>
        <dbReference type="ARBA" id="ARBA00022485"/>
    </source>
</evidence>
<protein>
    <recommendedName>
        <fullName evidence="8">DNA primase large subunit C-terminal domain-containing protein</fullName>
    </recommendedName>
</protein>
<evidence type="ECO:0000256" key="7">
    <source>
        <dbReference type="ARBA" id="ARBA00023014"/>
    </source>
</evidence>
<keyword evidence="4" id="KW-0235">DNA replication</keyword>
<dbReference type="Pfam" id="PF26466">
    <property type="entry name" value="DNA_primase_lrg_N"/>
    <property type="match status" value="1"/>
</dbReference>
<dbReference type="GO" id="GO:0051539">
    <property type="term" value="F:4 iron, 4 sulfur cluster binding"/>
    <property type="evidence" value="ECO:0007669"/>
    <property type="project" value="UniProtKB-KW"/>
</dbReference>
<comment type="cofactor">
    <cofactor evidence="1">
        <name>[4Fe-4S] cluster</name>
        <dbReference type="ChEBI" id="CHEBI:49883"/>
    </cofactor>
</comment>
<dbReference type="EMBL" id="CCXY01000086">
    <property type="protein sequence ID" value="CEG11881.1"/>
    <property type="molecule type" value="Genomic_DNA"/>
</dbReference>
<accession>A0A098E8Q4</accession>
<dbReference type="GO" id="GO:0006269">
    <property type="term" value="P:DNA replication, synthesis of primer"/>
    <property type="evidence" value="ECO:0007669"/>
    <property type="project" value="UniProtKB-KW"/>
</dbReference>
<evidence type="ECO:0000313" key="9">
    <source>
        <dbReference type="EMBL" id="CEG11881.1"/>
    </source>
</evidence>
<dbReference type="Pfam" id="PF04104">
    <property type="entry name" value="DNA_primase_lrg"/>
    <property type="match status" value="1"/>
</dbReference>
<evidence type="ECO:0000256" key="5">
    <source>
        <dbReference type="ARBA" id="ARBA00022723"/>
    </source>
</evidence>
<keyword evidence="7" id="KW-0411">Iron-sulfur</keyword>
<evidence type="ECO:0000256" key="6">
    <source>
        <dbReference type="ARBA" id="ARBA00023004"/>
    </source>
</evidence>
<organism evidence="9">
    <name type="scientific">groundwater metagenome</name>
    <dbReference type="NCBI Taxonomy" id="717931"/>
    <lineage>
        <taxon>unclassified sequences</taxon>
        <taxon>metagenomes</taxon>
        <taxon>ecological metagenomes</taxon>
    </lineage>
</organism>
<dbReference type="InterPro" id="IPR058560">
    <property type="entry name" value="DNA_primase_C"/>
</dbReference>
<dbReference type="SUPFAM" id="SSF140914">
    <property type="entry name" value="PriB N-terminal domain-like"/>
    <property type="match status" value="1"/>
</dbReference>
<keyword evidence="2" id="KW-0004">4Fe-4S</keyword>
<dbReference type="InterPro" id="IPR023642">
    <property type="entry name" value="DNA_primase_lsu_PriL"/>
</dbReference>
<evidence type="ECO:0000259" key="8">
    <source>
        <dbReference type="Pfam" id="PF04104"/>
    </source>
</evidence>
<name>A0A098E8Q4_9ZZZZ</name>
<feature type="domain" description="DNA primase large subunit C-terminal" evidence="8">
    <location>
        <begin position="235"/>
        <end position="313"/>
    </location>
</feature>
<gene>
    <name evidence="9" type="ORF">MSIBF_A1760003</name>
</gene>